<dbReference type="Proteomes" id="UP001646157">
    <property type="component" value="Unassembled WGS sequence"/>
</dbReference>
<evidence type="ECO:0000313" key="1">
    <source>
        <dbReference type="EMBL" id="MBM7585851.1"/>
    </source>
</evidence>
<dbReference type="EMBL" id="JAFBDZ010000002">
    <property type="protein sequence ID" value="MBM7585851.1"/>
    <property type="molecule type" value="Genomic_DNA"/>
</dbReference>
<comment type="caution">
    <text evidence="1">The sequence shown here is derived from an EMBL/GenBank/DDBJ whole genome shotgun (WGS) entry which is preliminary data.</text>
</comment>
<reference evidence="1 2" key="1">
    <citation type="submission" date="2021-01" db="EMBL/GenBank/DDBJ databases">
        <title>Genomic Encyclopedia of Type Strains, Phase IV (KMG-IV): sequencing the most valuable type-strain genomes for metagenomic binning, comparative biology and taxonomic classification.</title>
        <authorList>
            <person name="Goeker M."/>
        </authorList>
    </citation>
    <scope>NUCLEOTIDE SEQUENCE [LARGE SCALE GENOMIC DNA]</scope>
    <source>
        <strain evidence="1 2">DSM 24834</strain>
    </source>
</reference>
<sequence length="205" mass="24299">MFTLTSSFDDDCFEYEDNIIHVDMAFDNILRLFEMFDDESLLEFEKIFIALEMLLYEYDLVKKKSYEEQLELFKFVMKEFLEIDLDSDKKEEGAPPKKFMDYKQDADLIFASFFAVYKLDLFELQGKLHWKKFEALMTHLDDNSPFKQVIGYRTMTVPSEKEASKEYIAHVRKMKRVHALKLDEEQQNNDDALSSAFSAYKKGGK</sequence>
<organism evidence="1 2">
    <name type="scientific">Rossellomorea pakistanensis</name>
    <dbReference type="NCBI Taxonomy" id="992288"/>
    <lineage>
        <taxon>Bacteria</taxon>
        <taxon>Bacillati</taxon>
        <taxon>Bacillota</taxon>
        <taxon>Bacilli</taxon>
        <taxon>Bacillales</taxon>
        <taxon>Bacillaceae</taxon>
        <taxon>Rossellomorea</taxon>
    </lineage>
</organism>
<name>A0ABS2NE51_9BACI</name>
<evidence type="ECO:0000313" key="2">
    <source>
        <dbReference type="Proteomes" id="UP001646157"/>
    </source>
</evidence>
<gene>
    <name evidence="1" type="ORF">JOC86_002393</name>
</gene>
<accession>A0ABS2NE51</accession>
<evidence type="ECO:0008006" key="3">
    <source>
        <dbReference type="Google" id="ProtNLM"/>
    </source>
</evidence>
<keyword evidence="2" id="KW-1185">Reference proteome</keyword>
<proteinExistence type="predicted"/>
<protein>
    <recommendedName>
        <fullName evidence="3">Bacteriophage Gp15 protein</fullName>
    </recommendedName>
</protein>
<dbReference type="Pfam" id="PF06854">
    <property type="entry name" value="Phage_Gp15"/>
    <property type="match status" value="1"/>
</dbReference>
<dbReference type="RefSeq" id="WP_205172629.1">
    <property type="nucleotide sequence ID" value="NZ_JAFBDZ010000002.1"/>
</dbReference>
<dbReference type="InterPro" id="IPR009660">
    <property type="entry name" value="Phage_A500_Gp15"/>
</dbReference>